<proteinExistence type="inferred from homology"/>
<dbReference type="GO" id="GO:0005886">
    <property type="term" value="C:plasma membrane"/>
    <property type="evidence" value="ECO:0007669"/>
    <property type="project" value="TreeGrafter"/>
</dbReference>
<comment type="subcellular location">
    <subcellularLocation>
        <location evidence="1">Membrane</location>
        <topology evidence="1">Multi-pass membrane protein</topology>
    </subcellularLocation>
</comment>
<keyword evidence="3" id="KW-0813">Transport</keyword>
<feature type="transmembrane region" description="Helical" evidence="7">
    <location>
        <begin position="153"/>
        <end position="171"/>
    </location>
</feature>
<accession>A0A212RSU7</accession>
<dbReference type="GO" id="GO:0015093">
    <property type="term" value="F:ferrous iron transmembrane transporter activity"/>
    <property type="evidence" value="ECO:0007669"/>
    <property type="project" value="TreeGrafter"/>
</dbReference>
<evidence type="ECO:0000256" key="1">
    <source>
        <dbReference type="ARBA" id="ARBA00004141"/>
    </source>
</evidence>
<dbReference type="PANTHER" id="PTHR43840">
    <property type="entry name" value="MITOCHONDRIAL METAL TRANSPORTER 1-RELATED"/>
    <property type="match status" value="1"/>
</dbReference>
<feature type="transmembrane region" description="Helical" evidence="7">
    <location>
        <begin position="113"/>
        <end position="132"/>
    </location>
</feature>
<dbReference type="InterPro" id="IPR050291">
    <property type="entry name" value="CDF_Transporter"/>
</dbReference>
<dbReference type="GO" id="GO:0006882">
    <property type="term" value="P:intracellular zinc ion homeostasis"/>
    <property type="evidence" value="ECO:0007669"/>
    <property type="project" value="TreeGrafter"/>
</dbReference>
<dbReference type="Pfam" id="PF01545">
    <property type="entry name" value="Cation_efflux"/>
    <property type="match status" value="1"/>
</dbReference>
<evidence type="ECO:0000259" key="9">
    <source>
        <dbReference type="Pfam" id="PF16916"/>
    </source>
</evidence>
<keyword evidence="5 7" id="KW-1133">Transmembrane helix</keyword>
<feature type="transmembrane region" description="Helical" evidence="7">
    <location>
        <begin position="12"/>
        <end position="35"/>
    </location>
</feature>
<evidence type="ECO:0000256" key="3">
    <source>
        <dbReference type="ARBA" id="ARBA00022448"/>
    </source>
</evidence>
<evidence type="ECO:0000256" key="5">
    <source>
        <dbReference type="ARBA" id="ARBA00022989"/>
    </source>
</evidence>
<dbReference type="PANTHER" id="PTHR43840:SF15">
    <property type="entry name" value="MITOCHONDRIAL METAL TRANSPORTER 1-RELATED"/>
    <property type="match status" value="1"/>
</dbReference>
<name>A0A212RSU7_9PROT</name>
<dbReference type="SUPFAM" id="SSF161111">
    <property type="entry name" value="Cation efflux protein transmembrane domain-like"/>
    <property type="match status" value="1"/>
</dbReference>
<evidence type="ECO:0000313" key="10">
    <source>
        <dbReference type="EMBL" id="SNB75738.1"/>
    </source>
</evidence>
<evidence type="ECO:0000259" key="8">
    <source>
        <dbReference type="Pfam" id="PF01545"/>
    </source>
</evidence>
<dbReference type="Gene3D" id="1.20.1510.10">
    <property type="entry name" value="Cation efflux protein transmembrane domain"/>
    <property type="match status" value="1"/>
</dbReference>
<feature type="domain" description="Cation efflux protein cytoplasmic" evidence="9">
    <location>
        <begin position="207"/>
        <end position="285"/>
    </location>
</feature>
<protein>
    <submittedName>
        <fullName evidence="10">Cation diffusion facilitator family transporter</fullName>
    </submittedName>
</protein>
<reference evidence="10 11" key="1">
    <citation type="submission" date="2017-06" db="EMBL/GenBank/DDBJ databases">
        <authorList>
            <person name="Kim H.J."/>
            <person name="Triplett B.A."/>
        </authorList>
    </citation>
    <scope>NUCLEOTIDE SEQUENCE [LARGE SCALE GENOMIC DNA]</scope>
    <source>
        <strain evidence="10 11">B29T1</strain>
    </source>
</reference>
<dbReference type="NCBIfam" id="TIGR01297">
    <property type="entry name" value="CDF"/>
    <property type="match status" value="1"/>
</dbReference>
<evidence type="ECO:0000256" key="6">
    <source>
        <dbReference type="ARBA" id="ARBA00023136"/>
    </source>
</evidence>
<feature type="transmembrane region" description="Helical" evidence="7">
    <location>
        <begin position="71"/>
        <end position="93"/>
    </location>
</feature>
<dbReference type="InterPro" id="IPR036837">
    <property type="entry name" value="Cation_efflux_CTD_sf"/>
</dbReference>
<dbReference type="EMBL" id="FYEH01000014">
    <property type="protein sequence ID" value="SNB75738.1"/>
    <property type="molecule type" value="Genomic_DNA"/>
</dbReference>
<feature type="transmembrane region" description="Helical" evidence="7">
    <location>
        <begin position="41"/>
        <end position="59"/>
    </location>
</feature>
<dbReference type="Proteomes" id="UP000197065">
    <property type="component" value="Unassembled WGS sequence"/>
</dbReference>
<keyword evidence="4 7" id="KW-0812">Transmembrane</keyword>
<dbReference type="Gene3D" id="3.30.70.1350">
    <property type="entry name" value="Cation efflux protein, cytoplasmic domain"/>
    <property type="match status" value="1"/>
</dbReference>
<organism evidence="10 11">
    <name type="scientific">Arboricoccus pini</name>
    <dbReference type="NCBI Taxonomy" id="1963835"/>
    <lineage>
        <taxon>Bacteria</taxon>
        <taxon>Pseudomonadati</taxon>
        <taxon>Pseudomonadota</taxon>
        <taxon>Alphaproteobacteria</taxon>
        <taxon>Geminicoccales</taxon>
        <taxon>Geminicoccaceae</taxon>
        <taxon>Arboricoccus</taxon>
    </lineage>
</organism>
<dbReference type="InterPro" id="IPR027470">
    <property type="entry name" value="Cation_efflux_CTD"/>
</dbReference>
<evidence type="ECO:0000256" key="4">
    <source>
        <dbReference type="ARBA" id="ARBA00022692"/>
    </source>
</evidence>
<evidence type="ECO:0000256" key="7">
    <source>
        <dbReference type="SAM" id="Phobius"/>
    </source>
</evidence>
<comment type="similarity">
    <text evidence="2">Belongs to the cation diffusion facilitator (CDF) transporter (TC 2.A.4) family.</text>
</comment>
<dbReference type="Pfam" id="PF16916">
    <property type="entry name" value="ZT_dimer"/>
    <property type="match status" value="1"/>
</dbReference>
<keyword evidence="6 7" id="KW-0472">Membrane</keyword>
<dbReference type="SUPFAM" id="SSF160240">
    <property type="entry name" value="Cation efflux protein cytoplasmic domain-like"/>
    <property type="match status" value="1"/>
</dbReference>
<evidence type="ECO:0000256" key="2">
    <source>
        <dbReference type="ARBA" id="ARBA00008114"/>
    </source>
</evidence>
<dbReference type="AlphaFoldDB" id="A0A212RSU7"/>
<keyword evidence="11" id="KW-1185">Reference proteome</keyword>
<dbReference type="GO" id="GO:0015341">
    <property type="term" value="F:zinc efflux antiporter activity"/>
    <property type="evidence" value="ECO:0007669"/>
    <property type="project" value="TreeGrafter"/>
</dbReference>
<dbReference type="InterPro" id="IPR027469">
    <property type="entry name" value="Cation_efflux_TMD_sf"/>
</dbReference>
<dbReference type="InterPro" id="IPR058533">
    <property type="entry name" value="Cation_efflux_TM"/>
</dbReference>
<feature type="domain" description="Cation efflux protein transmembrane" evidence="8">
    <location>
        <begin position="11"/>
        <end position="202"/>
    </location>
</feature>
<dbReference type="InterPro" id="IPR002524">
    <property type="entry name" value="Cation_efflux"/>
</dbReference>
<dbReference type="GO" id="GO:0015086">
    <property type="term" value="F:cadmium ion transmembrane transporter activity"/>
    <property type="evidence" value="ECO:0007669"/>
    <property type="project" value="TreeGrafter"/>
</dbReference>
<feature type="transmembrane region" description="Helical" evidence="7">
    <location>
        <begin position="177"/>
        <end position="194"/>
    </location>
</feature>
<dbReference type="OrthoDB" id="9806522at2"/>
<gene>
    <name evidence="10" type="ORF">SAMN07250955_1143</name>
</gene>
<evidence type="ECO:0000313" key="11">
    <source>
        <dbReference type="Proteomes" id="UP000197065"/>
    </source>
</evidence>
<dbReference type="RefSeq" id="WP_088562516.1">
    <property type="nucleotide sequence ID" value="NZ_FYEH01000014.1"/>
</dbReference>
<sequence>MSRTLKVASGSIAVGILVLGLKYLAFVLTGSVALYSDALESIINVATAIGAVIAIHVAEKPADAGHPYGHFKAEYVSAVVEGVLVVLAALSILREAYLGWLHPAAIATPFTGLLINGLATVINACWGIFVIQRGRVWRSPALVADGRHLLTDLYTSIGVIAGIFMVAATGWLVLDSVIAGLVAVNIIWSGFSMIRDSLGGLMDEAVPKETLRRIESVIREQAASTALQAHDLRTRQAGPMTYLDFHLVVPAYMTVARAHAVCDAIEQALHEDLESCVVSIHVEPEENAHEHARLTF</sequence>